<keyword evidence="2" id="KW-1185">Reference proteome</keyword>
<reference evidence="1 2" key="1">
    <citation type="submission" date="2016-07" db="EMBL/GenBank/DDBJ databases">
        <title>Multiple horizontal gene transfer events from other fungi enriched the ability of initially mycotrophic Trichoderma (Ascomycota) to feed on dead plant biomass.</title>
        <authorList>
            <consortium name="DOE Joint Genome Institute"/>
            <person name="Aerts A."/>
            <person name="Atanasova L."/>
            <person name="Chenthamara K."/>
            <person name="Zhang J."/>
            <person name="Grujic M."/>
            <person name="Henrissat B."/>
            <person name="Kuo A."/>
            <person name="Salamov A."/>
            <person name="Lipzen A."/>
            <person name="Labutti K."/>
            <person name="Barry K."/>
            <person name="Miao Y."/>
            <person name="Rahimi M.J."/>
            <person name="Shen Q."/>
            <person name="Grigoriev I.V."/>
            <person name="Kubicek C.P."/>
            <person name="Druzhinina I.S."/>
        </authorList>
    </citation>
    <scope>NUCLEOTIDE SEQUENCE [LARGE SCALE GENOMIC DNA]</scope>
    <source>
        <strain evidence="1 2">CBS 226.95</strain>
    </source>
</reference>
<evidence type="ECO:0000313" key="2">
    <source>
        <dbReference type="Proteomes" id="UP000241690"/>
    </source>
</evidence>
<proteinExistence type="predicted"/>
<evidence type="ECO:0000313" key="1">
    <source>
        <dbReference type="EMBL" id="PTB58035.1"/>
    </source>
</evidence>
<protein>
    <submittedName>
        <fullName evidence="1">Uncharacterized protein</fullName>
    </submittedName>
</protein>
<sequence length="196" mass="21734">MSSCRNVELRYFEHRKDKQHGRFQRAHGACTSAPVLSTVPKFCWFQAKSAAPGPAGFRSGLASASLSNHWTTDIDEVDTARGEAVHQRLVPVSGTFNVSESRALRVWRCKLLRRCANGRGLSSMLEYEAPPLKLAAELRWRSETHQRSRWVLQTWCACACVCASASASASCFFRDQAGAKFRLVAVERCQAVVQAG</sequence>
<gene>
    <name evidence="1" type="ORF">M431DRAFT_355790</name>
</gene>
<name>A0A2T4ALS0_TRIHA</name>
<dbReference type="AlphaFoldDB" id="A0A2T4ALS0"/>
<dbReference type="RefSeq" id="XP_024777712.1">
    <property type="nucleotide sequence ID" value="XM_024914512.1"/>
</dbReference>
<dbReference type="EMBL" id="KZ679677">
    <property type="protein sequence ID" value="PTB58035.1"/>
    <property type="molecule type" value="Genomic_DNA"/>
</dbReference>
<accession>A0A2T4ALS0</accession>
<organism evidence="1 2">
    <name type="scientific">Trichoderma harzianum CBS 226.95</name>
    <dbReference type="NCBI Taxonomy" id="983964"/>
    <lineage>
        <taxon>Eukaryota</taxon>
        <taxon>Fungi</taxon>
        <taxon>Dikarya</taxon>
        <taxon>Ascomycota</taxon>
        <taxon>Pezizomycotina</taxon>
        <taxon>Sordariomycetes</taxon>
        <taxon>Hypocreomycetidae</taxon>
        <taxon>Hypocreales</taxon>
        <taxon>Hypocreaceae</taxon>
        <taxon>Trichoderma</taxon>
    </lineage>
</organism>
<dbReference type="GeneID" id="36623077"/>
<dbReference type="Proteomes" id="UP000241690">
    <property type="component" value="Unassembled WGS sequence"/>
</dbReference>